<keyword evidence="2" id="KW-0812">Transmembrane</keyword>
<name>A0A8J3XR40_9ACTN</name>
<feature type="transmembrane region" description="Helical" evidence="2">
    <location>
        <begin position="43"/>
        <end position="64"/>
    </location>
</feature>
<feature type="region of interest" description="Disordered" evidence="1">
    <location>
        <begin position="350"/>
        <end position="382"/>
    </location>
</feature>
<reference evidence="3" key="1">
    <citation type="submission" date="2021-01" db="EMBL/GenBank/DDBJ databases">
        <title>Whole genome shotgun sequence of Planotetraspora silvatica NBRC 100141.</title>
        <authorList>
            <person name="Komaki H."/>
            <person name="Tamura T."/>
        </authorList>
    </citation>
    <scope>NUCLEOTIDE SEQUENCE</scope>
    <source>
        <strain evidence="3">NBRC 100141</strain>
    </source>
</reference>
<dbReference type="AlphaFoldDB" id="A0A8J3XR40"/>
<dbReference type="RefSeq" id="WP_203973300.1">
    <property type="nucleotide sequence ID" value="NZ_BAAAKY010000032.1"/>
</dbReference>
<sequence length="401" mass="43431">MDELDALRQMRTALAREESPDRLALRTNWRSGTPPRRRRSFKVPIVSVISTAALVAGAVVVISVTSSPAPDGVPPVRLGEKGGAHEPGNALLVAATNVQKGPTREYWHTTRITGEIYAIGKSAADHYKLESRWQYDEWTDQSGKQCVVNQDLNARPWTALDKQKWEKAGAPTTVEFPVPEGGMGVLFLKPTRTGGPCRNIGDRQFLGMTVKQLAALPTQPEQLKNALLDIKGNWEAVSAKPGERPIRALKGEKRVRALSDVAGTLLGVAPAPPAVRAAAFRMLATLPGVKAEGEATDPLGRPGTVISLPVETTVPLGIYTAPKQLGTYRRQWIIDPGSGTLLAVRDLVATPPHGSRKLPPGDDGKPRRLTVDTQPDRFHKPGEVSQYEVYAVAEWTDATPN</sequence>
<dbReference type="InterPro" id="IPR047789">
    <property type="entry name" value="CU044_5270-like"/>
</dbReference>
<gene>
    <name evidence="3" type="ORF">Psi02_21470</name>
</gene>
<dbReference type="NCBIfam" id="NF038083">
    <property type="entry name" value="CU044_5270_fam"/>
    <property type="match status" value="1"/>
</dbReference>
<dbReference type="EMBL" id="BOOQ01000012">
    <property type="protein sequence ID" value="GII45723.1"/>
    <property type="molecule type" value="Genomic_DNA"/>
</dbReference>
<organism evidence="3 4">
    <name type="scientific">Planotetraspora silvatica</name>
    <dbReference type="NCBI Taxonomy" id="234614"/>
    <lineage>
        <taxon>Bacteria</taxon>
        <taxon>Bacillati</taxon>
        <taxon>Actinomycetota</taxon>
        <taxon>Actinomycetes</taxon>
        <taxon>Streptosporangiales</taxon>
        <taxon>Streptosporangiaceae</taxon>
        <taxon>Planotetraspora</taxon>
    </lineage>
</organism>
<evidence type="ECO:0000313" key="3">
    <source>
        <dbReference type="EMBL" id="GII45723.1"/>
    </source>
</evidence>
<comment type="caution">
    <text evidence="3">The sequence shown here is derived from an EMBL/GenBank/DDBJ whole genome shotgun (WGS) entry which is preliminary data.</text>
</comment>
<accession>A0A8J3XR40</accession>
<evidence type="ECO:0000313" key="4">
    <source>
        <dbReference type="Proteomes" id="UP000644610"/>
    </source>
</evidence>
<keyword evidence="2" id="KW-0472">Membrane</keyword>
<proteinExistence type="predicted"/>
<keyword evidence="4" id="KW-1185">Reference proteome</keyword>
<feature type="compositionally biased region" description="Basic and acidic residues" evidence="1">
    <location>
        <begin position="359"/>
        <end position="382"/>
    </location>
</feature>
<evidence type="ECO:0000256" key="2">
    <source>
        <dbReference type="SAM" id="Phobius"/>
    </source>
</evidence>
<protein>
    <submittedName>
        <fullName evidence="3">Uncharacterized protein</fullName>
    </submittedName>
</protein>
<keyword evidence="2" id="KW-1133">Transmembrane helix</keyword>
<dbReference type="Proteomes" id="UP000644610">
    <property type="component" value="Unassembled WGS sequence"/>
</dbReference>
<evidence type="ECO:0000256" key="1">
    <source>
        <dbReference type="SAM" id="MobiDB-lite"/>
    </source>
</evidence>